<evidence type="ECO:0000313" key="2">
    <source>
        <dbReference type="Proteomes" id="UP001595956"/>
    </source>
</evidence>
<dbReference type="RefSeq" id="WP_345170483.1">
    <property type="nucleotide sequence ID" value="NZ_BAABFQ010000001.1"/>
</dbReference>
<organism evidence="1 2">
    <name type="scientific">Nocardioides caricicola</name>
    <dbReference type="NCBI Taxonomy" id="634770"/>
    <lineage>
        <taxon>Bacteria</taxon>
        <taxon>Bacillati</taxon>
        <taxon>Actinomycetota</taxon>
        <taxon>Actinomycetes</taxon>
        <taxon>Propionibacteriales</taxon>
        <taxon>Nocardioidaceae</taxon>
        <taxon>Nocardioides</taxon>
    </lineage>
</organism>
<proteinExistence type="predicted"/>
<evidence type="ECO:0000313" key="1">
    <source>
        <dbReference type="EMBL" id="MFC5494539.1"/>
    </source>
</evidence>
<dbReference type="Proteomes" id="UP001595956">
    <property type="component" value="Unassembled WGS sequence"/>
</dbReference>
<protein>
    <submittedName>
        <fullName evidence="1">Uncharacterized protein</fullName>
    </submittedName>
</protein>
<comment type="caution">
    <text evidence="1">The sequence shown here is derived from an EMBL/GenBank/DDBJ whole genome shotgun (WGS) entry which is preliminary data.</text>
</comment>
<sequence length="142" mass="16069">MNLMLMTAIAVSVAGAIAFLATATASPSTRRRSEERRRRYVSRHPGLVNLGDVERRLADELPAHHHDFVLARIARQKIDAHTLWSWLDRFGAETLVLALAADSGYAGLLRRLRGDHLDREELELFAGFNHPELFALRNRTFV</sequence>
<accession>A0ABW0N319</accession>
<gene>
    <name evidence="1" type="ORF">ACFPKY_15590</name>
</gene>
<keyword evidence="2" id="KW-1185">Reference proteome</keyword>
<name>A0ABW0N319_9ACTN</name>
<reference evidence="2" key="1">
    <citation type="journal article" date="2019" name="Int. J. Syst. Evol. Microbiol.">
        <title>The Global Catalogue of Microorganisms (GCM) 10K type strain sequencing project: providing services to taxonomists for standard genome sequencing and annotation.</title>
        <authorList>
            <consortium name="The Broad Institute Genomics Platform"/>
            <consortium name="The Broad Institute Genome Sequencing Center for Infectious Disease"/>
            <person name="Wu L."/>
            <person name="Ma J."/>
        </authorList>
    </citation>
    <scope>NUCLEOTIDE SEQUENCE [LARGE SCALE GENOMIC DNA]</scope>
    <source>
        <strain evidence="2">KACC 13778</strain>
    </source>
</reference>
<dbReference type="EMBL" id="JBHSMD010000005">
    <property type="protein sequence ID" value="MFC5494539.1"/>
    <property type="molecule type" value="Genomic_DNA"/>
</dbReference>